<dbReference type="InterPro" id="IPR040246">
    <property type="entry name" value="C16orf87-like"/>
</dbReference>
<keyword evidence="3" id="KW-1185">Reference proteome</keyword>
<feature type="region of interest" description="Disordered" evidence="1">
    <location>
        <begin position="1"/>
        <end position="81"/>
    </location>
</feature>
<protein>
    <submittedName>
        <fullName evidence="2">Uncharacterized protein</fullName>
    </submittedName>
</protein>
<reference evidence="2 3" key="1">
    <citation type="submission" date="2024-07" db="EMBL/GenBank/DDBJ databases">
        <title>Chromosome-level genome assembly of the water stick insect Ranatra chinensis (Heteroptera: Nepidae).</title>
        <authorList>
            <person name="Liu X."/>
        </authorList>
    </citation>
    <scope>NUCLEOTIDE SEQUENCE [LARGE SCALE GENOMIC DNA]</scope>
    <source>
        <strain evidence="2">Cailab_2021Rc</strain>
        <tissue evidence="2">Muscle</tissue>
    </source>
</reference>
<dbReference type="Proteomes" id="UP001558652">
    <property type="component" value="Unassembled WGS sequence"/>
</dbReference>
<feature type="compositionally biased region" description="Basic and acidic residues" evidence="1">
    <location>
        <begin position="46"/>
        <end position="58"/>
    </location>
</feature>
<name>A0ABD0YTH9_9HEMI</name>
<comment type="caution">
    <text evidence="2">The sequence shown here is derived from an EMBL/GenBank/DDBJ whole genome shotgun (WGS) entry which is preliminary data.</text>
</comment>
<gene>
    <name evidence="2" type="ORF">AAG570_012776</name>
</gene>
<dbReference type="EMBL" id="JBFDAA010000008">
    <property type="protein sequence ID" value="KAL1129832.1"/>
    <property type="molecule type" value="Genomic_DNA"/>
</dbReference>
<feature type="compositionally biased region" description="Basic residues" evidence="1">
    <location>
        <begin position="64"/>
        <end position="74"/>
    </location>
</feature>
<dbReference type="PANTHER" id="PTHR31101">
    <property type="entry name" value="UPF0547 PROTEIN C16ORF87"/>
    <property type="match status" value="1"/>
</dbReference>
<organism evidence="2 3">
    <name type="scientific">Ranatra chinensis</name>
    <dbReference type="NCBI Taxonomy" id="642074"/>
    <lineage>
        <taxon>Eukaryota</taxon>
        <taxon>Metazoa</taxon>
        <taxon>Ecdysozoa</taxon>
        <taxon>Arthropoda</taxon>
        <taxon>Hexapoda</taxon>
        <taxon>Insecta</taxon>
        <taxon>Pterygota</taxon>
        <taxon>Neoptera</taxon>
        <taxon>Paraneoptera</taxon>
        <taxon>Hemiptera</taxon>
        <taxon>Heteroptera</taxon>
        <taxon>Panheteroptera</taxon>
        <taxon>Nepomorpha</taxon>
        <taxon>Nepidae</taxon>
        <taxon>Ranatrinae</taxon>
        <taxon>Ranatra</taxon>
    </lineage>
</organism>
<evidence type="ECO:0000313" key="2">
    <source>
        <dbReference type="EMBL" id="KAL1129832.1"/>
    </source>
</evidence>
<dbReference type="AlphaFoldDB" id="A0ABD0YTH9"/>
<accession>A0ABD0YTH9</accession>
<sequence length="114" mass="13344">MTLSQTPLDDSIGPGGRRRTERVKREKPNYYDASEFEKKTKKKRLERNAAEASRERSRSSAQPLKKKRKKKLCKSTKEQEEEDPCITLSLEKTRQCSIILAELNRKLFTTTWKV</sequence>
<evidence type="ECO:0000256" key="1">
    <source>
        <dbReference type="SAM" id="MobiDB-lite"/>
    </source>
</evidence>
<evidence type="ECO:0000313" key="3">
    <source>
        <dbReference type="Proteomes" id="UP001558652"/>
    </source>
</evidence>
<proteinExistence type="predicted"/>